<dbReference type="PANTHER" id="PTHR20275:SF0">
    <property type="entry name" value="NAD KINASE"/>
    <property type="match status" value="1"/>
</dbReference>
<dbReference type="Gene3D" id="2.60.200.30">
    <property type="entry name" value="Probable inorganic polyphosphate/atp-NAD kinase, domain 2"/>
    <property type="match status" value="1"/>
</dbReference>
<dbReference type="GO" id="GO:0003951">
    <property type="term" value="F:NAD+ kinase activity"/>
    <property type="evidence" value="ECO:0007669"/>
    <property type="project" value="InterPro"/>
</dbReference>
<accession>A0A9N9P1E8</accession>
<dbReference type="InterPro" id="IPR016064">
    <property type="entry name" value="NAD/diacylglycerol_kinase_sf"/>
</dbReference>
<dbReference type="SUPFAM" id="SSF111331">
    <property type="entry name" value="NAD kinase/diacylglycerol kinase-like"/>
    <property type="match status" value="1"/>
</dbReference>
<sequence>DDQHLTTVQADGLVVATPTGSTAYSVSAGGSLVHPAISALLITPICPHTLSFRPMLLPDSMELRICVPYNSRSTAENRIKT</sequence>
<keyword evidence="2" id="KW-1185">Reference proteome</keyword>
<dbReference type="OrthoDB" id="24581at2759"/>
<name>A0A9N9P1E8_9GLOM</name>
<feature type="non-terminal residue" evidence="1">
    <location>
        <position position="81"/>
    </location>
</feature>
<dbReference type="AlphaFoldDB" id="A0A9N9P1E8"/>
<dbReference type="GO" id="GO:0019674">
    <property type="term" value="P:NAD+ metabolic process"/>
    <property type="evidence" value="ECO:0007669"/>
    <property type="project" value="InterPro"/>
</dbReference>
<dbReference type="EMBL" id="CAJVPZ010063371">
    <property type="protein sequence ID" value="CAG8793203.1"/>
    <property type="molecule type" value="Genomic_DNA"/>
</dbReference>
<protein>
    <submittedName>
        <fullName evidence="1">16624_t:CDS:1</fullName>
    </submittedName>
</protein>
<evidence type="ECO:0000313" key="2">
    <source>
        <dbReference type="Proteomes" id="UP000789396"/>
    </source>
</evidence>
<dbReference type="GO" id="GO:0006741">
    <property type="term" value="P:NADP+ biosynthetic process"/>
    <property type="evidence" value="ECO:0007669"/>
    <property type="project" value="TreeGrafter"/>
</dbReference>
<dbReference type="InterPro" id="IPR017437">
    <property type="entry name" value="ATP-NAD_kinase_PpnK-typ_C"/>
</dbReference>
<gene>
    <name evidence="1" type="ORF">RFULGI_LOCUS16956</name>
</gene>
<proteinExistence type="predicted"/>
<dbReference type="Proteomes" id="UP000789396">
    <property type="component" value="Unassembled WGS sequence"/>
</dbReference>
<comment type="caution">
    <text evidence="1">The sequence shown here is derived from an EMBL/GenBank/DDBJ whole genome shotgun (WGS) entry which is preliminary data.</text>
</comment>
<organism evidence="1 2">
    <name type="scientific">Racocetra fulgida</name>
    <dbReference type="NCBI Taxonomy" id="60492"/>
    <lineage>
        <taxon>Eukaryota</taxon>
        <taxon>Fungi</taxon>
        <taxon>Fungi incertae sedis</taxon>
        <taxon>Mucoromycota</taxon>
        <taxon>Glomeromycotina</taxon>
        <taxon>Glomeromycetes</taxon>
        <taxon>Diversisporales</taxon>
        <taxon>Gigasporaceae</taxon>
        <taxon>Racocetra</taxon>
    </lineage>
</organism>
<dbReference type="Pfam" id="PF20143">
    <property type="entry name" value="NAD_kinase_C"/>
    <property type="match status" value="1"/>
</dbReference>
<dbReference type="PANTHER" id="PTHR20275">
    <property type="entry name" value="NAD KINASE"/>
    <property type="match status" value="1"/>
</dbReference>
<evidence type="ECO:0000313" key="1">
    <source>
        <dbReference type="EMBL" id="CAG8793203.1"/>
    </source>
</evidence>
<reference evidence="1" key="1">
    <citation type="submission" date="2021-06" db="EMBL/GenBank/DDBJ databases">
        <authorList>
            <person name="Kallberg Y."/>
            <person name="Tangrot J."/>
            <person name="Rosling A."/>
        </authorList>
    </citation>
    <scope>NUCLEOTIDE SEQUENCE</scope>
    <source>
        <strain evidence="1">IN212</strain>
    </source>
</reference>